<dbReference type="Gene3D" id="2.40.170.20">
    <property type="entry name" value="TonB-dependent receptor, beta-barrel domain"/>
    <property type="match status" value="1"/>
</dbReference>
<protein>
    <submittedName>
        <fullName evidence="20">TonB-dependent siderophore receptor</fullName>
    </submittedName>
</protein>
<dbReference type="PANTHER" id="PTHR32552">
    <property type="entry name" value="FERRICHROME IRON RECEPTOR-RELATED"/>
    <property type="match status" value="1"/>
</dbReference>
<keyword evidence="3 14" id="KW-0813">Transport</keyword>
<name>A0A8J7V2M4_9PROT</name>
<organism evidence="20 21">
    <name type="scientific">Marivibrio halodurans</name>
    <dbReference type="NCBI Taxonomy" id="2039722"/>
    <lineage>
        <taxon>Bacteria</taxon>
        <taxon>Pseudomonadati</taxon>
        <taxon>Pseudomonadota</taxon>
        <taxon>Alphaproteobacteria</taxon>
        <taxon>Rhodospirillales</taxon>
        <taxon>Rhodospirillaceae</taxon>
        <taxon>Marivibrio</taxon>
    </lineage>
</organism>
<comment type="similarity">
    <text evidence="2 14 15">Belongs to the TonB-dependent receptor family.</text>
</comment>
<dbReference type="AlphaFoldDB" id="A0A8J7V2M4"/>
<dbReference type="PROSITE" id="PS52016">
    <property type="entry name" value="TONB_DEPENDENT_REC_3"/>
    <property type="match status" value="1"/>
</dbReference>
<dbReference type="NCBIfam" id="TIGR01783">
    <property type="entry name" value="TonB-siderophor"/>
    <property type="match status" value="1"/>
</dbReference>
<keyword evidence="7 17" id="KW-0732">Signal</keyword>
<dbReference type="SUPFAM" id="SSF56935">
    <property type="entry name" value="Porins"/>
    <property type="match status" value="1"/>
</dbReference>
<keyword evidence="12 20" id="KW-0675">Receptor</keyword>
<keyword evidence="4 14" id="KW-1134">Transmembrane beta strand</keyword>
<dbReference type="InterPro" id="IPR037066">
    <property type="entry name" value="Plug_dom_sf"/>
</dbReference>
<evidence type="ECO:0000256" key="6">
    <source>
        <dbReference type="ARBA" id="ARBA00022692"/>
    </source>
</evidence>
<dbReference type="EMBL" id="JAGMWN010000004">
    <property type="protein sequence ID" value="MBP5857321.1"/>
    <property type="molecule type" value="Genomic_DNA"/>
</dbReference>
<dbReference type="InterPro" id="IPR000531">
    <property type="entry name" value="Beta-barrel_TonB"/>
</dbReference>
<feature type="compositionally biased region" description="Polar residues" evidence="16">
    <location>
        <begin position="523"/>
        <end position="533"/>
    </location>
</feature>
<feature type="domain" description="TonB-dependent receptor-like beta-barrel" evidence="18">
    <location>
        <begin position="259"/>
        <end position="714"/>
    </location>
</feature>
<evidence type="ECO:0000256" key="17">
    <source>
        <dbReference type="SAM" id="SignalP"/>
    </source>
</evidence>
<keyword evidence="5" id="KW-0410">Iron transport</keyword>
<keyword evidence="6 14" id="KW-0812">Transmembrane</keyword>
<evidence type="ECO:0000256" key="11">
    <source>
        <dbReference type="ARBA" id="ARBA00023136"/>
    </source>
</evidence>
<dbReference type="CDD" id="cd01347">
    <property type="entry name" value="ligand_gated_channel"/>
    <property type="match status" value="1"/>
</dbReference>
<keyword evidence="8" id="KW-0408">Iron</keyword>
<keyword evidence="9" id="KW-0406">Ion transport</keyword>
<dbReference type="PANTHER" id="PTHR32552:SF89">
    <property type="entry name" value="CATECHOLATE SIDEROPHORE RECEPTOR FIU"/>
    <property type="match status" value="1"/>
</dbReference>
<feature type="region of interest" description="Disordered" evidence="16">
    <location>
        <begin position="522"/>
        <end position="554"/>
    </location>
</feature>
<evidence type="ECO:0000259" key="18">
    <source>
        <dbReference type="Pfam" id="PF00593"/>
    </source>
</evidence>
<comment type="caution">
    <text evidence="20">The sequence shown here is derived from an EMBL/GenBank/DDBJ whole genome shotgun (WGS) entry which is preliminary data.</text>
</comment>
<feature type="domain" description="TonB-dependent receptor plug" evidence="19">
    <location>
        <begin position="81"/>
        <end position="179"/>
    </location>
</feature>
<evidence type="ECO:0000256" key="3">
    <source>
        <dbReference type="ARBA" id="ARBA00022448"/>
    </source>
</evidence>
<evidence type="ECO:0000256" key="5">
    <source>
        <dbReference type="ARBA" id="ARBA00022496"/>
    </source>
</evidence>
<evidence type="ECO:0000313" key="21">
    <source>
        <dbReference type="Proteomes" id="UP000672602"/>
    </source>
</evidence>
<accession>A0A8J7V2M4</accession>
<evidence type="ECO:0000256" key="14">
    <source>
        <dbReference type="PROSITE-ProRule" id="PRU01360"/>
    </source>
</evidence>
<evidence type="ECO:0000313" key="20">
    <source>
        <dbReference type="EMBL" id="MBP5857321.1"/>
    </source>
</evidence>
<dbReference type="Proteomes" id="UP000672602">
    <property type="component" value="Unassembled WGS sequence"/>
</dbReference>
<dbReference type="InterPro" id="IPR039426">
    <property type="entry name" value="TonB-dep_rcpt-like"/>
</dbReference>
<evidence type="ECO:0000256" key="15">
    <source>
        <dbReference type="RuleBase" id="RU003357"/>
    </source>
</evidence>
<evidence type="ECO:0000256" key="10">
    <source>
        <dbReference type="ARBA" id="ARBA00023077"/>
    </source>
</evidence>
<dbReference type="GO" id="GO:0009279">
    <property type="term" value="C:cell outer membrane"/>
    <property type="evidence" value="ECO:0007669"/>
    <property type="project" value="UniProtKB-SubCell"/>
</dbReference>
<proteinExistence type="inferred from homology"/>
<evidence type="ECO:0000256" key="8">
    <source>
        <dbReference type="ARBA" id="ARBA00023004"/>
    </source>
</evidence>
<reference evidence="20" key="1">
    <citation type="submission" date="2021-04" db="EMBL/GenBank/DDBJ databases">
        <authorList>
            <person name="Zhang D.-C."/>
        </authorList>
    </citation>
    <scope>NUCLEOTIDE SEQUENCE</scope>
    <source>
        <strain evidence="20">CGMCC 1.15697</strain>
    </source>
</reference>
<dbReference type="RefSeq" id="WP_210681909.1">
    <property type="nucleotide sequence ID" value="NZ_JAGMWN010000004.1"/>
</dbReference>
<dbReference type="GO" id="GO:0015891">
    <property type="term" value="P:siderophore transport"/>
    <property type="evidence" value="ECO:0007669"/>
    <property type="project" value="InterPro"/>
</dbReference>
<dbReference type="InterPro" id="IPR036942">
    <property type="entry name" value="Beta-barrel_TonB_sf"/>
</dbReference>
<feature type="signal peptide" evidence="17">
    <location>
        <begin position="1"/>
        <end position="39"/>
    </location>
</feature>
<dbReference type="GO" id="GO:0038023">
    <property type="term" value="F:signaling receptor activity"/>
    <property type="evidence" value="ECO:0007669"/>
    <property type="project" value="InterPro"/>
</dbReference>
<dbReference type="GO" id="GO:0015344">
    <property type="term" value="F:siderophore uptake transmembrane transporter activity"/>
    <property type="evidence" value="ECO:0007669"/>
    <property type="project" value="TreeGrafter"/>
</dbReference>
<evidence type="ECO:0000256" key="7">
    <source>
        <dbReference type="ARBA" id="ARBA00022729"/>
    </source>
</evidence>
<dbReference type="Gene3D" id="2.170.130.10">
    <property type="entry name" value="TonB-dependent receptor, plug domain"/>
    <property type="match status" value="1"/>
</dbReference>
<evidence type="ECO:0000256" key="1">
    <source>
        <dbReference type="ARBA" id="ARBA00004571"/>
    </source>
</evidence>
<keyword evidence="11 14" id="KW-0472">Membrane</keyword>
<dbReference type="Pfam" id="PF00593">
    <property type="entry name" value="TonB_dep_Rec_b-barrel"/>
    <property type="match status" value="1"/>
</dbReference>
<evidence type="ECO:0000256" key="4">
    <source>
        <dbReference type="ARBA" id="ARBA00022452"/>
    </source>
</evidence>
<evidence type="ECO:0000256" key="9">
    <source>
        <dbReference type="ARBA" id="ARBA00023065"/>
    </source>
</evidence>
<evidence type="ECO:0000256" key="12">
    <source>
        <dbReference type="ARBA" id="ARBA00023170"/>
    </source>
</evidence>
<dbReference type="FunFam" id="2.170.130.10:FF:000001">
    <property type="entry name" value="Catecholate siderophore TonB-dependent receptor"/>
    <property type="match status" value="1"/>
</dbReference>
<sequence>MIPSLPARRVQSDGFAQRLMTGTALGAALYVLLSLPAHAQSGEAANTGSEVMELPTIAVEGVRDDDYKTDNSASDKFTAPLVNTPKSVTVIPKQVMQERNADSLDDVLRTTPGITLGAGEGGVPNADLPNIRGFASEGNIYIDGMRDTGSQTRDMFNLEQVEVIKGPGSAYAGRGSTGGSLNLVTKKAQADNFVAGSVSAGYPLRGRTELDGNYAFTDNAAMRVNLMWEETEVAGRDEVETSSIGFAPSLSLGLGQPTRATISLYHLQTDDMPDYGHPYDQATGRPVDVDQENFYGLTNRDFQETQTDAAQVEIEHDIDDALTVRNVTRFSWSENDYIVTNPDDSAGNVANGTVWRAIKSRNADTTVITNQTELSGDFDTGGLGHSFNTGIELSREDSKNRNYSVDTGNRDCSVTGIGASSGYNCTSLFDPDPGDPWAGSIAPSTGSSQTSVDTMSIYAFDTIEIDPQWLVNLGLRYDKYRTEAESSGGRGGPYNGSNDTDFINYQAGVVYKPAPNGSVYVNYGTSSDPSGTTAGEGRDNLGSSNENLDPEESRSYEVGTKWDLFDEQLAVTAAIFRTEKTNARIATAPGRGANQVLGGEQRVDGFELGVSGDITERWHVFGGYTFLDSEIVDDGPNATDDGNEIPNVPTHSLSIWSTYDLLDDWTLGGGATYMSSRFGNTGNTVEVPDYWRFDGMARYSITENADLRLNVENILDKKYYDKPYVTHFATVAPGRSVVLSTDFTF</sequence>
<dbReference type="InterPro" id="IPR012910">
    <property type="entry name" value="Plug_dom"/>
</dbReference>
<dbReference type="InterPro" id="IPR010105">
    <property type="entry name" value="TonB_sidphr_rcpt"/>
</dbReference>
<keyword evidence="21" id="KW-1185">Reference proteome</keyword>
<feature type="chain" id="PRO_5035261936" evidence="17">
    <location>
        <begin position="40"/>
        <end position="745"/>
    </location>
</feature>
<evidence type="ECO:0000256" key="16">
    <source>
        <dbReference type="SAM" id="MobiDB-lite"/>
    </source>
</evidence>
<evidence type="ECO:0000256" key="13">
    <source>
        <dbReference type="ARBA" id="ARBA00023237"/>
    </source>
</evidence>
<gene>
    <name evidence="20" type="ORF">KAJ83_09900</name>
</gene>
<evidence type="ECO:0000259" key="19">
    <source>
        <dbReference type="Pfam" id="PF07715"/>
    </source>
</evidence>
<dbReference type="Pfam" id="PF07715">
    <property type="entry name" value="Plug"/>
    <property type="match status" value="1"/>
</dbReference>
<keyword evidence="13 14" id="KW-0998">Cell outer membrane</keyword>
<keyword evidence="10 15" id="KW-0798">TonB box</keyword>
<comment type="subcellular location">
    <subcellularLocation>
        <location evidence="1 14">Cell outer membrane</location>
        <topology evidence="1 14">Multi-pass membrane protein</topology>
    </subcellularLocation>
</comment>
<evidence type="ECO:0000256" key="2">
    <source>
        <dbReference type="ARBA" id="ARBA00009810"/>
    </source>
</evidence>